<evidence type="ECO:0000256" key="15">
    <source>
        <dbReference type="ARBA" id="ARBA00068150"/>
    </source>
</evidence>
<dbReference type="InterPro" id="IPR003594">
    <property type="entry name" value="HATPase_dom"/>
</dbReference>
<dbReference type="GO" id="GO:0005524">
    <property type="term" value="F:ATP binding"/>
    <property type="evidence" value="ECO:0007669"/>
    <property type="project" value="UniProtKB-KW"/>
</dbReference>
<evidence type="ECO:0000256" key="12">
    <source>
        <dbReference type="ARBA" id="ARBA00023012"/>
    </source>
</evidence>
<dbReference type="InterPro" id="IPR001789">
    <property type="entry name" value="Sig_transdc_resp-reg_receiver"/>
</dbReference>
<dbReference type="InterPro" id="IPR036641">
    <property type="entry name" value="HPT_dom_sf"/>
</dbReference>
<dbReference type="Pfam" id="PF00072">
    <property type="entry name" value="Response_reg"/>
    <property type="match status" value="3"/>
</dbReference>
<keyword evidence="10" id="KW-0067">ATP-binding</keyword>
<dbReference type="SUPFAM" id="SSF47226">
    <property type="entry name" value="Histidine-containing phosphotransfer domain, HPT domain"/>
    <property type="match status" value="1"/>
</dbReference>
<feature type="domain" description="Response regulatory" evidence="19">
    <location>
        <begin position="551"/>
        <end position="675"/>
    </location>
</feature>
<gene>
    <name evidence="21" type="ORF">Cflav_PD0345</name>
</gene>
<keyword evidence="9 21" id="KW-0418">Kinase</keyword>
<evidence type="ECO:0000259" key="19">
    <source>
        <dbReference type="PROSITE" id="PS50110"/>
    </source>
</evidence>
<feature type="modified residue" description="4-aspartylphosphate" evidence="17">
    <location>
        <position position="600"/>
    </location>
</feature>
<dbReference type="PRINTS" id="PR00344">
    <property type="entry name" value="BCTRLSENSOR"/>
</dbReference>
<dbReference type="Pfam" id="PF02518">
    <property type="entry name" value="HATPase_c"/>
    <property type="match status" value="1"/>
</dbReference>
<dbReference type="SUPFAM" id="SSF55874">
    <property type="entry name" value="ATPase domain of HSP90 chaperone/DNA topoisomerase II/histidine kinase"/>
    <property type="match status" value="1"/>
</dbReference>
<dbReference type="RefSeq" id="WP_007418584.1">
    <property type="nucleotide sequence ID" value="NZ_ABOX02000071.1"/>
</dbReference>
<dbReference type="SUPFAM" id="SSF52172">
    <property type="entry name" value="CheY-like"/>
    <property type="match status" value="3"/>
</dbReference>
<evidence type="ECO:0000256" key="10">
    <source>
        <dbReference type="ARBA" id="ARBA00022840"/>
    </source>
</evidence>
<name>B9XS01_PEDPL</name>
<feature type="domain" description="Histidine kinase" evidence="18">
    <location>
        <begin position="160"/>
        <end position="388"/>
    </location>
</feature>
<keyword evidence="7" id="KW-0812">Transmembrane</keyword>
<comment type="caution">
    <text evidence="21">The sequence shown here is derived from an EMBL/GenBank/DDBJ whole genome shotgun (WGS) entry which is preliminary data.</text>
</comment>
<evidence type="ECO:0000256" key="7">
    <source>
        <dbReference type="ARBA" id="ARBA00022692"/>
    </source>
</evidence>
<keyword evidence="5 17" id="KW-0597">Phosphoprotein</keyword>
<dbReference type="GO" id="GO:0000155">
    <property type="term" value="F:phosphorelay sensor kinase activity"/>
    <property type="evidence" value="ECO:0007669"/>
    <property type="project" value="InterPro"/>
</dbReference>
<dbReference type="Pfam" id="PF00512">
    <property type="entry name" value="HisKA"/>
    <property type="match status" value="1"/>
</dbReference>
<feature type="modified residue" description="4-aspartylphosphate" evidence="17">
    <location>
        <position position="458"/>
    </location>
</feature>
<keyword evidence="6 21" id="KW-0808">Transferase</keyword>
<comment type="subcellular location">
    <subcellularLocation>
        <location evidence="2">Cell membrane</location>
        <topology evidence="2">Multi-pass membrane protein</topology>
    </subcellularLocation>
</comment>
<feature type="modified residue" description="Phosphohistidine" evidence="16">
    <location>
        <position position="766"/>
    </location>
</feature>
<keyword evidence="11" id="KW-1133">Transmembrane helix</keyword>
<evidence type="ECO:0000256" key="16">
    <source>
        <dbReference type="PROSITE-ProRule" id="PRU00110"/>
    </source>
</evidence>
<dbReference type="InterPro" id="IPR005467">
    <property type="entry name" value="His_kinase_dom"/>
</dbReference>
<dbReference type="AlphaFoldDB" id="B9XS01"/>
<dbReference type="SMART" id="SM00448">
    <property type="entry name" value="REC"/>
    <property type="match status" value="3"/>
</dbReference>
<proteinExistence type="predicted"/>
<feature type="domain" description="HPt" evidence="20">
    <location>
        <begin position="727"/>
        <end position="820"/>
    </location>
</feature>
<dbReference type="FunFam" id="3.30.565.10:FF:000010">
    <property type="entry name" value="Sensor histidine kinase RcsC"/>
    <property type="match status" value="1"/>
</dbReference>
<comment type="catalytic activity">
    <reaction evidence="1">
        <text>ATP + protein L-histidine = ADP + protein N-phospho-L-histidine.</text>
        <dbReference type="EC" id="2.7.13.3"/>
    </reaction>
</comment>
<keyword evidence="4" id="KW-1003">Cell membrane</keyword>
<evidence type="ECO:0000256" key="9">
    <source>
        <dbReference type="ARBA" id="ARBA00022777"/>
    </source>
</evidence>
<protein>
    <recommendedName>
        <fullName evidence="15">Sensory/regulatory protein RpfC</fullName>
        <ecNumber evidence="3">2.7.13.3</ecNumber>
    </recommendedName>
</protein>
<evidence type="ECO:0000313" key="22">
    <source>
        <dbReference type="Proteomes" id="UP000003688"/>
    </source>
</evidence>
<dbReference type="FunFam" id="1.10.287.130:FF:000002">
    <property type="entry name" value="Two-component osmosensing histidine kinase"/>
    <property type="match status" value="1"/>
</dbReference>
<evidence type="ECO:0000256" key="17">
    <source>
        <dbReference type="PROSITE-ProRule" id="PRU00169"/>
    </source>
</evidence>
<evidence type="ECO:0000256" key="8">
    <source>
        <dbReference type="ARBA" id="ARBA00022741"/>
    </source>
</evidence>
<dbReference type="CDD" id="cd16922">
    <property type="entry name" value="HATPase_EvgS-ArcB-TorS-like"/>
    <property type="match status" value="1"/>
</dbReference>
<dbReference type="Pfam" id="PF01627">
    <property type="entry name" value="Hpt"/>
    <property type="match status" value="1"/>
</dbReference>
<dbReference type="OrthoDB" id="193150at2"/>
<accession>B9XS01</accession>
<sequence>MNPLPPSTVLLVEDDPRMHEVLSALLHEDNITVIHAPSGQQAIAMVQEKHYDLMLLDLGLPGMNGFEVLKQLHDHPLERPIPVIVLTAWNSTTDKLRGFELGAVDYLTKPFEAAELRARLCAALRTKHLQDQLTQTNRELEAARVAAETAARAKAEFLANMSHEIRTPMNGVIAMTGLLLETNLNNEQRSYVETIHSSSESLLTIINDILDFSKIESGKLELEHRPFNLRMGVEEALDLLATKAAEKKLDLAYQMDDDIPSHVHGDVTRLRQVLVNLLSNGIKFTNEGEVFVHVKIHSASPEPTADDATRLQLHFTVRDTGIGIHPTQIDRLFKSFSQADASTTRQYGGTGLGLAISKRLVELMGGKMWVESTLQRGSTFHFLIPFRPAVAAPIFPLQGQQPQLADLRLLIVDDNPTNRRILTLQTSKWGMIPRSASSGSQALDWMAKGEAFDLAILDMQMPDMDGLMLAKRIRELPGSQMMPLVLLTSMGLRTDSPGFTSVAFASCLTKPIKPAQLHEVLMRVVSGSKPAARKAAANKLDPALAARLPLRVLLCDDNLINQKVALRLLQQMGYKADVANNGLECLKALERQPYDLIFMDVQMPEMDGLQATQQIRRRQQDPSHPAHFKSPIFIIAITANAMQGDRDKCIAAGMDDYLAKPVRTDDIRLIIERWGSRITIAEHGDPADVPDNVSIGEALGAKPLAASVPNRPPPVDMERLLDLANGSLDNLRELVELYNLQTGKQVEQLVIAVKAGKADEVRRLAHSAAGASSTCGMTGIVPLLRELEHQGCENALTTAPQLAQEVLREFQHIETFLKTYLANPTSFLTIAK</sequence>
<evidence type="ECO:0000256" key="14">
    <source>
        <dbReference type="ARBA" id="ARBA00064003"/>
    </source>
</evidence>
<keyword evidence="13" id="KW-0472">Membrane</keyword>
<reference evidence="21 22" key="1">
    <citation type="journal article" date="2011" name="J. Bacteriol.">
        <title>Genome sequence of 'Pedosphaera parvula' Ellin514, an aerobic Verrucomicrobial isolate from pasture soil.</title>
        <authorList>
            <person name="Kant R."/>
            <person name="van Passel M.W."/>
            <person name="Sangwan P."/>
            <person name="Palva A."/>
            <person name="Lucas S."/>
            <person name="Copeland A."/>
            <person name="Lapidus A."/>
            <person name="Glavina Del Rio T."/>
            <person name="Dalin E."/>
            <person name="Tice H."/>
            <person name="Bruce D."/>
            <person name="Goodwin L."/>
            <person name="Pitluck S."/>
            <person name="Chertkov O."/>
            <person name="Larimer F.W."/>
            <person name="Land M.L."/>
            <person name="Hauser L."/>
            <person name="Brettin T.S."/>
            <person name="Detter J.C."/>
            <person name="Han S."/>
            <person name="de Vos W.M."/>
            <person name="Janssen P.H."/>
            <person name="Smidt H."/>
        </authorList>
    </citation>
    <scope>NUCLEOTIDE SEQUENCE [LARGE SCALE GENOMIC DNA]</scope>
    <source>
        <strain evidence="21 22">Ellin514</strain>
    </source>
</reference>
<dbReference type="CDD" id="cd17546">
    <property type="entry name" value="REC_hyHK_CKI1_RcsC-like"/>
    <property type="match status" value="2"/>
</dbReference>
<evidence type="ECO:0000313" key="21">
    <source>
        <dbReference type="EMBL" id="EEF57372.1"/>
    </source>
</evidence>
<feature type="domain" description="Response regulatory" evidence="19">
    <location>
        <begin position="8"/>
        <end position="124"/>
    </location>
</feature>
<dbReference type="Proteomes" id="UP000003688">
    <property type="component" value="Unassembled WGS sequence"/>
</dbReference>
<dbReference type="CDD" id="cd00082">
    <property type="entry name" value="HisKA"/>
    <property type="match status" value="1"/>
</dbReference>
<organism evidence="21 22">
    <name type="scientific">Pedosphaera parvula (strain Ellin514)</name>
    <dbReference type="NCBI Taxonomy" id="320771"/>
    <lineage>
        <taxon>Bacteria</taxon>
        <taxon>Pseudomonadati</taxon>
        <taxon>Verrucomicrobiota</taxon>
        <taxon>Pedosphaerae</taxon>
        <taxon>Pedosphaerales</taxon>
        <taxon>Pedosphaeraceae</taxon>
        <taxon>Pedosphaera</taxon>
    </lineage>
</organism>
<dbReference type="SMART" id="SM00388">
    <property type="entry name" value="HisKA"/>
    <property type="match status" value="1"/>
</dbReference>
<dbReference type="PANTHER" id="PTHR45339">
    <property type="entry name" value="HYBRID SIGNAL TRANSDUCTION HISTIDINE KINASE J"/>
    <property type="match status" value="1"/>
</dbReference>
<evidence type="ECO:0000256" key="11">
    <source>
        <dbReference type="ARBA" id="ARBA00022989"/>
    </source>
</evidence>
<evidence type="ECO:0000256" key="1">
    <source>
        <dbReference type="ARBA" id="ARBA00000085"/>
    </source>
</evidence>
<dbReference type="Gene3D" id="1.20.120.160">
    <property type="entry name" value="HPT domain"/>
    <property type="match status" value="1"/>
</dbReference>
<evidence type="ECO:0000256" key="2">
    <source>
        <dbReference type="ARBA" id="ARBA00004651"/>
    </source>
</evidence>
<dbReference type="PROSITE" id="PS50894">
    <property type="entry name" value="HPT"/>
    <property type="match status" value="1"/>
</dbReference>
<dbReference type="STRING" id="320771.Cflav_PD0345"/>
<feature type="domain" description="Response regulatory" evidence="19">
    <location>
        <begin position="408"/>
        <end position="525"/>
    </location>
</feature>
<dbReference type="InterPro" id="IPR008207">
    <property type="entry name" value="Sig_transdc_His_kin_Hpt_dom"/>
</dbReference>
<dbReference type="InterPro" id="IPR011006">
    <property type="entry name" value="CheY-like_superfamily"/>
</dbReference>
<evidence type="ECO:0000256" key="5">
    <source>
        <dbReference type="ARBA" id="ARBA00022553"/>
    </source>
</evidence>
<dbReference type="SMART" id="SM00387">
    <property type="entry name" value="HATPase_c"/>
    <property type="match status" value="1"/>
</dbReference>
<keyword evidence="12" id="KW-0902">Two-component regulatory system</keyword>
<dbReference type="Gene3D" id="1.10.287.130">
    <property type="match status" value="1"/>
</dbReference>
<dbReference type="Gene3D" id="3.30.565.10">
    <property type="entry name" value="Histidine kinase-like ATPase, C-terminal domain"/>
    <property type="match status" value="1"/>
</dbReference>
<comment type="subunit">
    <text evidence="14">At low DSF concentrations, interacts with RpfF.</text>
</comment>
<dbReference type="InterPro" id="IPR036890">
    <property type="entry name" value="HATPase_C_sf"/>
</dbReference>
<dbReference type="EMBL" id="ABOX02000071">
    <property type="protein sequence ID" value="EEF57372.1"/>
    <property type="molecule type" value="Genomic_DNA"/>
</dbReference>
<dbReference type="Gene3D" id="6.10.250.690">
    <property type="match status" value="1"/>
</dbReference>
<dbReference type="PROSITE" id="PS50109">
    <property type="entry name" value="HIS_KIN"/>
    <property type="match status" value="1"/>
</dbReference>
<keyword evidence="22" id="KW-1185">Reference proteome</keyword>
<evidence type="ECO:0000256" key="4">
    <source>
        <dbReference type="ARBA" id="ARBA00022475"/>
    </source>
</evidence>
<evidence type="ECO:0000259" key="18">
    <source>
        <dbReference type="PROSITE" id="PS50109"/>
    </source>
</evidence>
<dbReference type="PROSITE" id="PS50110">
    <property type="entry name" value="RESPONSE_REGULATORY"/>
    <property type="match status" value="3"/>
</dbReference>
<feature type="modified residue" description="4-aspartylphosphate" evidence="17">
    <location>
        <position position="57"/>
    </location>
</feature>
<evidence type="ECO:0000256" key="3">
    <source>
        <dbReference type="ARBA" id="ARBA00012438"/>
    </source>
</evidence>
<dbReference type="CDD" id="cd17574">
    <property type="entry name" value="REC_OmpR"/>
    <property type="match status" value="1"/>
</dbReference>
<dbReference type="PANTHER" id="PTHR45339:SF1">
    <property type="entry name" value="HYBRID SIGNAL TRANSDUCTION HISTIDINE KINASE J"/>
    <property type="match status" value="1"/>
</dbReference>
<evidence type="ECO:0000256" key="6">
    <source>
        <dbReference type="ARBA" id="ARBA00022679"/>
    </source>
</evidence>
<dbReference type="Gene3D" id="3.40.50.2300">
    <property type="match status" value="3"/>
</dbReference>
<dbReference type="GO" id="GO:0005886">
    <property type="term" value="C:plasma membrane"/>
    <property type="evidence" value="ECO:0007669"/>
    <property type="project" value="UniProtKB-SubCell"/>
</dbReference>
<evidence type="ECO:0000259" key="20">
    <source>
        <dbReference type="PROSITE" id="PS50894"/>
    </source>
</evidence>
<evidence type="ECO:0000256" key="13">
    <source>
        <dbReference type="ARBA" id="ARBA00023136"/>
    </source>
</evidence>
<dbReference type="InterPro" id="IPR004358">
    <property type="entry name" value="Sig_transdc_His_kin-like_C"/>
</dbReference>
<keyword evidence="8" id="KW-0547">Nucleotide-binding</keyword>
<dbReference type="EC" id="2.7.13.3" evidence="3"/>
<dbReference type="InterPro" id="IPR003661">
    <property type="entry name" value="HisK_dim/P_dom"/>
</dbReference>